<dbReference type="RefSeq" id="WP_135795465.1">
    <property type="nucleotide sequence ID" value="NZ_CP032096.1"/>
</dbReference>
<evidence type="ECO:0000313" key="1">
    <source>
        <dbReference type="EMBL" id="QBZ82791.1"/>
    </source>
</evidence>
<dbReference type="Proteomes" id="UP000296201">
    <property type="component" value="Chromosome"/>
</dbReference>
<name>A0A4P7NYC1_9GAMM</name>
<gene>
    <name evidence="1" type="ORF">GHNINEIG_00827</name>
</gene>
<sequence>MLGDFGGNFYDKVISDQKKFKRDLKKAWQDGLEEGRQKRLAREEAEKKKRLIKNGKKRTIMVRSYLITVKLSLNMIIEAGL</sequence>
<reference evidence="1 2" key="1">
    <citation type="submission" date="2018-08" db="EMBL/GenBank/DDBJ databases">
        <title>Horizontal acquisition of hydrogen conversion ability and other habitat adaptations in Hydrogenovibrio crunogenus strains.</title>
        <authorList>
            <person name="Gonnella G."/>
            <person name="Adam N."/>
            <person name="Perner M."/>
        </authorList>
    </citation>
    <scope>NUCLEOTIDE SEQUENCE [LARGE SCALE GENOMIC DNA]</scope>
    <source>
        <strain evidence="1 2">SP-41</strain>
    </source>
</reference>
<keyword evidence="2" id="KW-1185">Reference proteome</keyword>
<protein>
    <submittedName>
        <fullName evidence="1">Uncharacterized protein</fullName>
    </submittedName>
</protein>
<evidence type="ECO:0000313" key="2">
    <source>
        <dbReference type="Proteomes" id="UP000296201"/>
    </source>
</evidence>
<proteinExistence type="predicted"/>
<organism evidence="1 2">
    <name type="scientific">Hydrogenovibrio crunogenus</name>
    <dbReference type="NCBI Taxonomy" id="39765"/>
    <lineage>
        <taxon>Bacteria</taxon>
        <taxon>Pseudomonadati</taxon>
        <taxon>Pseudomonadota</taxon>
        <taxon>Gammaproteobacteria</taxon>
        <taxon>Thiotrichales</taxon>
        <taxon>Piscirickettsiaceae</taxon>
        <taxon>Hydrogenovibrio</taxon>
    </lineage>
</organism>
<accession>A0A4P7NYC1</accession>
<dbReference type="AlphaFoldDB" id="A0A4P7NYC1"/>
<dbReference type="EMBL" id="CP032096">
    <property type="protein sequence ID" value="QBZ82791.1"/>
    <property type="molecule type" value="Genomic_DNA"/>
</dbReference>